<dbReference type="PANTHER" id="PTHR30572">
    <property type="entry name" value="MEMBRANE COMPONENT OF TRANSPORTER-RELATED"/>
    <property type="match status" value="1"/>
</dbReference>
<evidence type="ECO:0000256" key="2">
    <source>
        <dbReference type="ARBA" id="ARBA00022475"/>
    </source>
</evidence>
<organism evidence="10">
    <name type="scientific">Caldithrix abyssi</name>
    <dbReference type="NCBI Taxonomy" id="187145"/>
    <lineage>
        <taxon>Bacteria</taxon>
        <taxon>Pseudomonadati</taxon>
        <taxon>Calditrichota</taxon>
        <taxon>Calditrichia</taxon>
        <taxon>Calditrichales</taxon>
        <taxon>Calditrichaceae</taxon>
        <taxon>Caldithrix</taxon>
    </lineage>
</organism>
<feature type="non-terminal residue" evidence="10">
    <location>
        <position position="1"/>
    </location>
</feature>
<dbReference type="InterPro" id="IPR003838">
    <property type="entry name" value="ABC3_permease_C"/>
</dbReference>
<evidence type="ECO:0000256" key="5">
    <source>
        <dbReference type="ARBA" id="ARBA00023136"/>
    </source>
</evidence>
<dbReference type="PANTHER" id="PTHR30572:SF4">
    <property type="entry name" value="ABC TRANSPORTER PERMEASE YTRF"/>
    <property type="match status" value="1"/>
</dbReference>
<keyword evidence="4 7" id="KW-1133">Transmembrane helix</keyword>
<comment type="subcellular location">
    <subcellularLocation>
        <location evidence="1">Cell membrane</location>
        <topology evidence="1">Multi-pass membrane protein</topology>
    </subcellularLocation>
</comment>
<evidence type="ECO:0000259" key="9">
    <source>
        <dbReference type="Pfam" id="PF12704"/>
    </source>
</evidence>
<evidence type="ECO:0000313" key="10">
    <source>
        <dbReference type="EMBL" id="HHJ51764.1"/>
    </source>
</evidence>
<evidence type="ECO:0000256" key="3">
    <source>
        <dbReference type="ARBA" id="ARBA00022692"/>
    </source>
</evidence>
<keyword evidence="5 7" id="KW-0472">Membrane</keyword>
<comment type="caution">
    <text evidence="10">The sequence shown here is derived from an EMBL/GenBank/DDBJ whole genome shotgun (WGS) entry which is preliminary data.</text>
</comment>
<gene>
    <name evidence="10" type="ORF">ENJ89_01100</name>
</gene>
<proteinExistence type="inferred from homology"/>
<evidence type="ECO:0000259" key="8">
    <source>
        <dbReference type="Pfam" id="PF02687"/>
    </source>
</evidence>
<protein>
    <submittedName>
        <fullName evidence="10">FtsX-like permease family protein</fullName>
    </submittedName>
</protein>
<feature type="transmembrane region" description="Helical" evidence="7">
    <location>
        <begin position="276"/>
        <end position="300"/>
    </location>
</feature>
<feature type="domain" description="MacB-like periplasmic core" evidence="9">
    <location>
        <begin position="9"/>
        <end position="156"/>
    </location>
</feature>
<feature type="transmembrane region" description="Helical" evidence="7">
    <location>
        <begin position="191"/>
        <end position="218"/>
    </location>
</feature>
<accession>A0A7V5UE30</accession>
<dbReference type="EMBL" id="DROD01000079">
    <property type="protein sequence ID" value="HHJ51764.1"/>
    <property type="molecule type" value="Genomic_DNA"/>
</dbReference>
<keyword evidence="2" id="KW-1003">Cell membrane</keyword>
<evidence type="ECO:0000256" key="6">
    <source>
        <dbReference type="ARBA" id="ARBA00038076"/>
    </source>
</evidence>
<dbReference type="AlphaFoldDB" id="A0A7V5UE30"/>
<reference evidence="10" key="1">
    <citation type="journal article" date="2020" name="mSystems">
        <title>Genome- and Community-Level Interaction Insights into Carbon Utilization and Element Cycling Functions of Hydrothermarchaeota in Hydrothermal Sediment.</title>
        <authorList>
            <person name="Zhou Z."/>
            <person name="Liu Y."/>
            <person name="Xu W."/>
            <person name="Pan J."/>
            <person name="Luo Z.H."/>
            <person name="Li M."/>
        </authorList>
    </citation>
    <scope>NUCLEOTIDE SEQUENCE [LARGE SCALE GENOMIC DNA]</scope>
    <source>
        <strain evidence="10">HyVt-527</strain>
    </source>
</reference>
<dbReference type="Proteomes" id="UP000886124">
    <property type="component" value="Unassembled WGS sequence"/>
</dbReference>
<evidence type="ECO:0000256" key="7">
    <source>
        <dbReference type="SAM" id="Phobius"/>
    </source>
</evidence>
<comment type="similarity">
    <text evidence="6">Belongs to the ABC-4 integral membrane protein family.</text>
</comment>
<dbReference type="InterPro" id="IPR025857">
    <property type="entry name" value="MacB_PCD"/>
</dbReference>
<sequence length="317" mass="35041">YQALQKYCTLADYIAPQVLAFKNISYRREKYENILVIGTTEQYAQTSNAEPASGRFLTQSDVRHNRYVCVLGDEVARRLFRKENPLGRRVRIGDKKYLVIGVLAKKGNFFGQSMDSYVVVPLGTFRRVYGGHRGLRIAVTTNNPDNLEEMKDQIRGIMRRMRKTPPGKPDDFSINQQDMLTNLYAQLTGTLFAIVFIIGGISLLVGGIGIMNIMLVSVPERTREIGIRKAIGAKRKNIMAQFLIESVVVSSVGGVIGIVLGFVGGNLILSQMNLNMSVSLLAILVGFGFSTVVGVLAGFYPAHKAAGLNPIESLRYE</sequence>
<feature type="transmembrane region" description="Helical" evidence="7">
    <location>
        <begin position="238"/>
        <end position="264"/>
    </location>
</feature>
<dbReference type="Pfam" id="PF02687">
    <property type="entry name" value="FtsX"/>
    <property type="match status" value="1"/>
</dbReference>
<dbReference type="Pfam" id="PF12704">
    <property type="entry name" value="MacB_PCD"/>
    <property type="match status" value="1"/>
</dbReference>
<name>A0A7V5UE30_CALAY</name>
<evidence type="ECO:0000256" key="4">
    <source>
        <dbReference type="ARBA" id="ARBA00022989"/>
    </source>
</evidence>
<dbReference type="GO" id="GO:0005886">
    <property type="term" value="C:plasma membrane"/>
    <property type="evidence" value="ECO:0007669"/>
    <property type="project" value="UniProtKB-SubCell"/>
</dbReference>
<dbReference type="InterPro" id="IPR050250">
    <property type="entry name" value="Macrolide_Exporter_MacB"/>
</dbReference>
<dbReference type="GO" id="GO:0022857">
    <property type="term" value="F:transmembrane transporter activity"/>
    <property type="evidence" value="ECO:0007669"/>
    <property type="project" value="TreeGrafter"/>
</dbReference>
<feature type="domain" description="ABC3 transporter permease C-terminal" evidence="8">
    <location>
        <begin position="197"/>
        <end position="310"/>
    </location>
</feature>
<keyword evidence="3 7" id="KW-0812">Transmembrane</keyword>
<evidence type="ECO:0000256" key="1">
    <source>
        <dbReference type="ARBA" id="ARBA00004651"/>
    </source>
</evidence>